<gene>
    <name evidence="1" type="ORF">E3A20_13240</name>
</gene>
<dbReference type="Proteomes" id="UP000321083">
    <property type="component" value="Unassembled WGS sequence"/>
</dbReference>
<evidence type="ECO:0000313" key="1">
    <source>
        <dbReference type="EMBL" id="TWW09550.1"/>
    </source>
</evidence>
<dbReference type="AlphaFoldDB" id="A0A5C6M452"/>
<name>A0A5C6M452_9PLAN</name>
<proteinExistence type="predicted"/>
<keyword evidence="2" id="KW-1185">Reference proteome</keyword>
<dbReference type="EMBL" id="SRHE01000242">
    <property type="protein sequence ID" value="TWW09550.1"/>
    <property type="molecule type" value="Genomic_DNA"/>
</dbReference>
<evidence type="ECO:0000313" key="2">
    <source>
        <dbReference type="Proteomes" id="UP000321083"/>
    </source>
</evidence>
<organism evidence="1 2">
    <name type="scientific">Planctomyces bekefii</name>
    <dbReference type="NCBI Taxonomy" id="1653850"/>
    <lineage>
        <taxon>Bacteria</taxon>
        <taxon>Pseudomonadati</taxon>
        <taxon>Planctomycetota</taxon>
        <taxon>Planctomycetia</taxon>
        <taxon>Planctomycetales</taxon>
        <taxon>Planctomycetaceae</taxon>
        <taxon>Planctomyces</taxon>
    </lineage>
</organism>
<reference evidence="1 2" key="2">
    <citation type="submission" date="2019-08" db="EMBL/GenBank/DDBJ databases">
        <authorList>
            <person name="Henke P."/>
        </authorList>
    </citation>
    <scope>NUCLEOTIDE SEQUENCE [LARGE SCALE GENOMIC DNA]</scope>
    <source>
        <strain evidence="1">Phe10_nw2017</strain>
    </source>
</reference>
<accession>A0A5C6M452</accession>
<feature type="non-terminal residue" evidence="1">
    <location>
        <position position="1"/>
    </location>
</feature>
<sequence>WVWWLVGRGLGRVCFAGRGGWGRVMWGVVVGGGG</sequence>
<protein>
    <submittedName>
        <fullName evidence="1">Uncharacterized protein</fullName>
    </submittedName>
</protein>
<comment type="caution">
    <text evidence="1">The sequence shown here is derived from an EMBL/GenBank/DDBJ whole genome shotgun (WGS) entry which is preliminary data.</text>
</comment>
<reference evidence="1 2" key="1">
    <citation type="submission" date="2019-08" db="EMBL/GenBank/DDBJ databases">
        <title>100 year-old enigma solved: identification of Planctomyces bekefii, the type genus and species of the phylum Planctomycetes.</title>
        <authorList>
            <person name="Svetlana D.N."/>
            <person name="Overmann J."/>
        </authorList>
    </citation>
    <scope>NUCLEOTIDE SEQUENCE [LARGE SCALE GENOMIC DNA]</scope>
    <source>
        <strain evidence="1">Phe10_nw2017</strain>
    </source>
</reference>